<dbReference type="Proteomes" id="UP000207741">
    <property type="component" value="Segment"/>
</dbReference>
<feature type="transmembrane region" description="Helical" evidence="1">
    <location>
        <begin position="12"/>
        <end position="29"/>
    </location>
</feature>
<dbReference type="GeneID" id="26640255"/>
<reference evidence="3" key="1">
    <citation type="submission" date="2014-08" db="EMBL/GenBank/DDBJ databases">
        <authorList>
            <person name="Edwards T."/>
        </authorList>
    </citation>
    <scope>NUCLEOTIDE SEQUENCE [LARGE SCALE GENOMIC DNA]</scope>
</reference>
<dbReference type="RefSeq" id="YP_009213711.1">
    <property type="nucleotide sequence ID" value="NC_028955.1"/>
</dbReference>
<evidence type="ECO:0000256" key="1">
    <source>
        <dbReference type="SAM" id="Phobius"/>
    </source>
</evidence>
<organism evidence="2 3">
    <name type="scientific">Prochlorococcus phage P-TIM68</name>
    <dbReference type="NCBI Taxonomy" id="1542477"/>
    <lineage>
        <taxon>Viruses</taxon>
        <taxon>Duplodnaviria</taxon>
        <taxon>Heunggongvirae</taxon>
        <taxon>Uroviricota</taxon>
        <taxon>Caudoviricetes</taxon>
        <taxon>Pantevenvirales</taxon>
        <taxon>Kyanoviridae</taxon>
        <taxon>Haifavirus</taxon>
        <taxon>Haifavirus tim68</taxon>
    </lineage>
</organism>
<evidence type="ECO:0000313" key="2">
    <source>
        <dbReference type="EMBL" id="AIR93536.1"/>
    </source>
</evidence>
<sequence length="61" mass="7208">MKKILEVITHPVTYSNLLIIGTLLMIEFIHTQAHYKMEVDVHGYCLQYNDKNPNAFVEEDW</sequence>
<proteinExistence type="predicted"/>
<dbReference type="EMBL" id="KM359505">
    <property type="protein sequence ID" value="AIR93536.1"/>
    <property type="molecule type" value="Genomic_DNA"/>
</dbReference>
<dbReference type="KEGG" id="vg:26640255"/>
<keyword evidence="3" id="KW-1185">Reference proteome</keyword>
<name>A0A0K0KVM4_9CAUD</name>
<keyword evidence="1" id="KW-1133">Transmembrane helix</keyword>
<accession>A0A0K0KVM4</accession>
<evidence type="ECO:0000313" key="3">
    <source>
        <dbReference type="Proteomes" id="UP000207741"/>
    </source>
</evidence>
<keyword evidence="1" id="KW-0472">Membrane</keyword>
<keyword evidence="1" id="KW-0812">Transmembrane</keyword>
<protein>
    <submittedName>
        <fullName evidence="2">Uncharacterized protein</fullName>
    </submittedName>
</protein>
<dbReference type="OrthoDB" id="23130at10239"/>